<comment type="similarity">
    <text evidence="2 8">Belongs to the UDP-glucose/GDP-mannose dehydrogenase family.</text>
</comment>
<feature type="binding site" evidence="11">
    <location>
        <position position="35"/>
    </location>
    <ligand>
        <name>NAD(+)</name>
        <dbReference type="ChEBI" id="CHEBI:57540"/>
    </ligand>
</feature>
<dbReference type="SUPFAM" id="SSF52413">
    <property type="entry name" value="UDP-glucose/GDP-mannose dehydrogenase C-terminal domain"/>
    <property type="match status" value="1"/>
</dbReference>
<dbReference type="InterPro" id="IPR001732">
    <property type="entry name" value="UDP-Glc/GDP-Man_DH_N"/>
</dbReference>
<evidence type="ECO:0000313" key="13">
    <source>
        <dbReference type="EMBL" id="QPD02922.1"/>
    </source>
</evidence>
<dbReference type="InterPro" id="IPR014027">
    <property type="entry name" value="UDP-Glc/GDP-Man_DH_C"/>
</dbReference>
<feature type="binding site" evidence="11">
    <location>
        <position position="121"/>
    </location>
    <ligand>
        <name>NAD(+)</name>
        <dbReference type="ChEBI" id="CHEBI:57540"/>
    </ligand>
</feature>
<evidence type="ECO:0000256" key="5">
    <source>
        <dbReference type="ARBA" id="ARBA00023002"/>
    </source>
</evidence>
<dbReference type="SMART" id="SM00984">
    <property type="entry name" value="UDPG_MGDP_dh_C"/>
    <property type="match status" value="1"/>
</dbReference>
<evidence type="ECO:0000256" key="9">
    <source>
        <dbReference type="PIRSR" id="PIRSR500134-1"/>
    </source>
</evidence>
<evidence type="ECO:0000256" key="2">
    <source>
        <dbReference type="ARBA" id="ARBA00006601"/>
    </source>
</evidence>
<dbReference type="GO" id="GO:0003979">
    <property type="term" value="F:UDP-glucose 6-dehydrogenase activity"/>
    <property type="evidence" value="ECO:0007669"/>
    <property type="project" value="UniProtKB-EC"/>
</dbReference>
<evidence type="ECO:0000259" key="12">
    <source>
        <dbReference type="SMART" id="SM00984"/>
    </source>
</evidence>
<feature type="binding site" evidence="10">
    <location>
        <begin position="152"/>
        <end position="155"/>
    </location>
    <ligand>
        <name>substrate</name>
    </ligand>
</feature>
<feature type="binding site" evidence="10">
    <location>
        <position position="207"/>
    </location>
    <ligand>
        <name>substrate</name>
    </ligand>
</feature>
<feature type="binding site" evidence="10">
    <location>
        <position position="323"/>
    </location>
    <ligand>
        <name>substrate</name>
    </ligand>
</feature>
<comment type="pathway">
    <text evidence="1">Nucleotide-sugar biosynthesis; UDP-alpha-D-glucuronate biosynthesis; UDP-alpha-D-glucuronate from UDP-alpha-D-glucose: step 1/1.</text>
</comment>
<dbReference type="PANTHER" id="PTHR43750:SF3">
    <property type="entry name" value="UDP-GLUCOSE 6-DEHYDROGENASE TUAD"/>
    <property type="match status" value="1"/>
</dbReference>
<comment type="catalytic activity">
    <reaction evidence="7 8">
        <text>UDP-alpha-D-glucose + 2 NAD(+) + H2O = UDP-alpha-D-glucuronate + 2 NADH + 3 H(+)</text>
        <dbReference type="Rhea" id="RHEA:23596"/>
        <dbReference type="ChEBI" id="CHEBI:15377"/>
        <dbReference type="ChEBI" id="CHEBI:15378"/>
        <dbReference type="ChEBI" id="CHEBI:57540"/>
        <dbReference type="ChEBI" id="CHEBI:57945"/>
        <dbReference type="ChEBI" id="CHEBI:58052"/>
        <dbReference type="ChEBI" id="CHEBI:58885"/>
        <dbReference type="EC" id="1.1.1.22"/>
    </reaction>
</comment>
<dbReference type="SUPFAM" id="SSF48179">
    <property type="entry name" value="6-phosphogluconate dehydrogenase C-terminal domain-like"/>
    <property type="match status" value="1"/>
</dbReference>
<dbReference type="KEGG" id="nkf:Nkreftii_000696"/>
<dbReference type="EMBL" id="CP047423">
    <property type="protein sequence ID" value="QPD02922.1"/>
    <property type="molecule type" value="Genomic_DNA"/>
</dbReference>
<feature type="binding site" evidence="10">
    <location>
        <position position="260"/>
    </location>
    <ligand>
        <name>substrate</name>
    </ligand>
</feature>
<dbReference type="PANTHER" id="PTHR43750">
    <property type="entry name" value="UDP-GLUCOSE 6-DEHYDROGENASE TUAD"/>
    <property type="match status" value="1"/>
</dbReference>
<feature type="active site" description="Nucleophile" evidence="9">
    <location>
        <position position="263"/>
    </location>
</feature>
<feature type="binding site" evidence="10">
    <location>
        <begin position="252"/>
        <end position="256"/>
    </location>
    <ligand>
        <name>substrate</name>
    </ligand>
</feature>
<dbReference type="Gene3D" id="3.40.50.720">
    <property type="entry name" value="NAD(P)-binding Rossmann-like Domain"/>
    <property type="match status" value="2"/>
</dbReference>
<reference evidence="13 14" key="1">
    <citation type="journal article" date="2020" name="ISME J.">
        <title>Enrichment and physiological characterization of a novel comammox Nitrospira indicates ammonium inhibition of complete nitrification.</title>
        <authorList>
            <person name="Sakoula D."/>
            <person name="Koch H."/>
            <person name="Frank J."/>
            <person name="Jetten M.S.M."/>
            <person name="van Kessel M.A.H.J."/>
            <person name="Lucker S."/>
        </authorList>
    </citation>
    <scope>NUCLEOTIDE SEQUENCE [LARGE SCALE GENOMIC DNA]</scope>
    <source>
        <strain evidence="13">Comreactor17</strain>
    </source>
</reference>
<evidence type="ECO:0000313" key="14">
    <source>
        <dbReference type="Proteomes" id="UP000593737"/>
    </source>
</evidence>
<feature type="binding site" evidence="11">
    <location>
        <position position="266"/>
    </location>
    <ligand>
        <name>NAD(+)</name>
        <dbReference type="ChEBI" id="CHEBI:57540"/>
    </ligand>
</feature>
<dbReference type="Pfam" id="PF03720">
    <property type="entry name" value="UDPG_MGDP_dh_C"/>
    <property type="match status" value="1"/>
</dbReference>
<dbReference type="PIRSF" id="PIRSF000124">
    <property type="entry name" value="UDPglc_GDPman_dh"/>
    <property type="match status" value="1"/>
</dbReference>
<dbReference type="InterPro" id="IPR036291">
    <property type="entry name" value="NAD(P)-bd_dom_sf"/>
</dbReference>
<accession>A0A7S8FBT1</accession>
<dbReference type="GO" id="GO:0051287">
    <property type="term" value="F:NAD binding"/>
    <property type="evidence" value="ECO:0007669"/>
    <property type="project" value="InterPro"/>
</dbReference>
<protein>
    <recommendedName>
        <fullName evidence="4 8">UDP-glucose 6-dehydrogenase</fullName>
        <ecNumber evidence="3 8">1.1.1.22</ecNumber>
    </recommendedName>
</protein>
<dbReference type="NCBIfam" id="TIGR03026">
    <property type="entry name" value="NDP-sugDHase"/>
    <property type="match status" value="1"/>
</dbReference>
<dbReference type="InterPro" id="IPR014026">
    <property type="entry name" value="UDP-Glc/GDP-Man_DH_dimer"/>
</dbReference>
<evidence type="ECO:0000256" key="3">
    <source>
        <dbReference type="ARBA" id="ARBA00012954"/>
    </source>
</evidence>
<dbReference type="AlphaFoldDB" id="A0A7S8FBT1"/>
<feature type="binding site" evidence="11">
    <location>
        <position position="155"/>
    </location>
    <ligand>
        <name>NAD(+)</name>
        <dbReference type="ChEBI" id="CHEBI:57540"/>
    </ligand>
</feature>
<dbReference type="SUPFAM" id="SSF51735">
    <property type="entry name" value="NAD(P)-binding Rossmann-fold domains"/>
    <property type="match status" value="1"/>
</dbReference>
<evidence type="ECO:0000256" key="11">
    <source>
        <dbReference type="PIRSR" id="PIRSR500134-3"/>
    </source>
</evidence>
<evidence type="ECO:0000256" key="1">
    <source>
        <dbReference type="ARBA" id="ARBA00004701"/>
    </source>
</evidence>
<gene>
    <name evidence="13" type="ORF">Nkreftii_000696</name>
</gene>
<evidence type="ECO:0000256" key="6">
    <source>
        <dbReference type="ARBA" id="ARBA00023027"/>
    </source>
</evidence>
<dbReference type="InterPro" id="IPR028357">
    <property type="entry name" value="UDPglc_DH_bac"/>
</dbReference>
<evidence type="ECO:0000256" key="7">
    <source>
        <dbReference type="ARBA" id="ARBA00047473"/>
    </source>
</evidence>
<dbReference type="Pfam" id="PF00984">
    <property type="entry name" value="UDPG_MGDP_dh"/>
    <property type="match status" value="1"/>
</dbReference>
<dbReference type="PIRSF" id="PIRSF500134">
    <property type="entry name" value="UDPglc_DH_bac"/>
    <property type="match status" value="1"/>
</dbReference>
<organism evidence="13 14">
    <name type="scientific">Candidatus Nitrospira kreftii</name>
    <dbReference type="NCBI Taxonomy" id="2652173"/>
    <lineage>
        <taxon>Bacteria</taxon>
        <taxon>Pseudomonadati</taxon>
        <taxon>Nitrospirota</taxon>
        <taxon>Nitrospiria</taxon>
        <taxon>Nitrospirales</taxon>
        <taxon>Nitrospiraceae</taxon>
        <taxon>Nitrospira</taxon>
    </lineage>
</organism>
<dbReference type="GO" id="GO:0006065">
    <property type="term" value="P:UDP-glucuronate biosynthetic process"/>
    <property type="evidence" value="ECO:0007669"/>
    <property type="project" value="UniProtKB-UniPathway"/>
</dbReference>
<feature type="binding site" evidence="11">
    <location>
        <position position="330"/>
    </location>
    <ligand>
        <name>NAD(+)</name>
        <dbReference type="ChEBI" id="CHEBI:57540"/>
    </ligand>
</feature>
<feature type="domain" description="UDP-glucose/GDP-mannose dehydrogenase C-terminal" evidence="12">
    <location>
        <begin position="316"/>
        <end position="417"/>
    </location>
</feature>
<dbReference type="EC" id="1.1.1.22" evidence="3 8"/>
<evidence type="ECO:0000256" key="10">
    <source>
        <dbReference type="PIRSR" id="PIRSR500134-2"/>
    </source>
</evidence>
<dbReference type="InterPro" id="IPR017476">
    <property type="entry name" value="UDP-Glc/GDP-Man"/>
</dbReference>
<dbReference type="Proteomes" id="UP000593737">
    <property type="component" value="Chromosome"/>
</dbReference>
<name>A0A7S8FBT1_9BACT</name>
<proteinExistence type="inferred from homology"/>
<dbReference type="UniPathway" id="UPA00038">
    <property type="reaction ID" value="UER00491"/>
</dbReference>
<dbReference type="GO" id="GO:0000271">
    <property type="term" value="P:polysaccharide biosynthetic process"/>
    <property type="evidence" value="ECO:0007669"/>
    <property type="project" value="InterPro"/>
</dbReference>
<sequence>MHISVIGTGYVGLVTGACFAEFGVHVTCMDSDSRRIEKLEKGEIPFYEPGIGELVAKGVKEGRLSFTTNIAQAVDKALVIFIAVGTPPSADGSADLSFVKEVGKGIAHHMTSYKVIVTKSTVPVGTGETIREVVKTTQKSPIRFDIVSNPEFLREGSAIEDFMRPNRVVIGADSDQAIAIMKDLYRPLYLIETPIVVTDVPTAELIKYASNAFLATKISFINEIANLCERVGANVQMVAKGMGLDHRIGSKFLHAGPGFGGSCFPKDLAALIQTGERNGYPMQIASAASRVNEIQRGRMVDKIREAVGGLKGKTLAMLGLSFKPNTNDLREAPALAISRELLAEGAAIRAYDPEAMAEACQLIPELQACRDTYHAAEGADALVIMTEWNVFRNLDFDKLKAAMRSSVLLDLRNIYDSERAAAAGFKYVSVGRVGSNPRSNS</sequence>
<feature type="binding site" evidence="11">
    <location>
        <position position="86"/>
    </location>
    <ligand>
        <name>NAD(+)</name>
        <dbReference type="ChEBI" id="CHEBI:57540"/>
    </ligand>
</feature>
<dbReference type="Pfam" id="PF03721">
    <property type="entry name" value="UDPG_MGDP_dh_N"/>
    <property type="match status" value="1"/>
</dbReference>
<dbReference type="InterPro" id="IPR008927">
    <property type="entry name" value="6-PGluconate_DH-like_C_sf"/>
</dbReference>
<keyword evidence="5 8" id="KW-0560">Oxidoreductase</keyword>
<evidence type="ECO:0000256" key="4">
    <source>
        <dbReference type="ARBA" id="ARBA00015132"/>
    </source>
</evidence>
<evidence type="ECO:0000256" key="8">
    <source>
        <dbReference type="PIRNR" id="PIRNR000124"/>
    </source>
</evidence>
<dbReference type="InterPro" id="IPR036220">
    <property type="entry name" value="UDP-Glc/GDP-Man_DH_C_sf"/>
</dbReference>
<keyword evidence="6 8" id="KW-0520">NAD</keyword>
<dbReference type="Gene3D" id="1.20.5.100">
    <property type="entry name" value="Cytochrome c1, transmembrane anchor, C-terminal"/>
    <property type="match status" value="1"/>
</dbReference>
<feature type="binding site" evidence="11">
    <location>
        <position position="30"/>
    </location>
    <ligand>
        <name>NAD(+)</name>
        <dbReference type="ChEBI" id="CHEBI:57540"/>
    </ligand>
</feature>